<protein>
    <recommendedName>
        <fullName evidence="4 12">Pectinesterase</fullName>
        <ecNumber evidence="4 12">3.1.1.11</ecNumber>
    </recommendedName>
</protein>
<gene>
    <name evidence="14" type="ORF">SLEP1_g29683</name>
</gene>
<dbReference type="SUPFAM" id="SSF51126">
    <property type="entry name" value="Pectin lyase-like"/>
    <property type="match status" value="1"/>
</dbReference>
<dbReference type="AlphaFoldDB" id="A0AAV5K083"/>
<comment type="similarity">
    <text evidence="3">Belongs to the pectinesterase family.</text>
</comment>
<keyword evidence="15" id="KW-1185">Reference proteome</keyword>
<evidence type="ECO:0000256" key="10">
    <source>
        <dbReference type="ARBA" id="ARBA00047928"/>
    </source>
</evidence>
<dbReference type="InterPro" id="IPR011050">
    <property type="entry name" value="Pectin_lyase_fold/virulence"/>
</dbReference>
<name>A0AAV5K083_9ROSI</name>
<dbReference type="EC" id="3.1.1.11" evidence="4 12"/>
<evidence type="ECO:0000259" key="13">
    <source>
        <dbReference type="Pfam" id="PF01095"/>
    </source>
</evidence>
<feature type="active site" evidence="11">
    <location>
        <position position="246"/>
    </location>
</feature>
<dbReference type="InterPro" id="IPR033131">
    <property type="entry name" value="Pectinesterase_Asp_AS"/>
</dbReference>
<comment type="pathway">
    <text evidence="2 12">Glycan metabolism; pectin degradation; 2-dehydro-3-deoxy-D-gluconate from pectin: step 1/5.</text>
</comment>
<keyword evidence="9 12" id="KW-0063">Aspartyl esterase</keyword>
<dbReference type="Gene3D" id="2.160.20.10">
    <property type="entry name" value="Single-stranded right-handed beta-helix, Pectin lyase-like"/>
    <property type="match status" value="1"/>
</dbReference>
<evidence type="ECO:0000256" key="4">
    <source>
        <dbReference type="ARBA" id="ARBA00013229"/>
    </source>
</evidence>
<evidence type="ECO:0000256" key="11">
    <source>
        <dbReference type="PROSITE-ProRule" id="PRU10040"/>
    </source>
</evidence>
<evidence type="ECO:0000313" key="14">
    <source>
        <dbReference type="EMBL" id="GKV19422.1"/>
    </source>
</evidence>
<dbReference type="EMBL" id="BPVZ01000052">
    <property type="protein sequence ID" value="GKV19422.1"/>
    <property type="molecule type" value="Genomic_DNA"/>
</dbReference>
<dbReference type="GO" id="GO:0045490">
    <property type="term" value="P:pectin catabolic process"/>
    <property type="evidence" value="ECO:0007669"/>
    <property type="project" value="UniProtKB-UniRule"/>
</dbReference>
<evidence type="ECO:0000256" key="9">
    <source>
        <dbReference type="ARBA" id="ARBA00023085"/>
    </source>
</evidence>
<dbReference type="PANTHER" id="PTHR31321">
    <property type="entry name" value="ACYL-COA THIOESTER HYDROLASE YBHC-RELATED"/>
    <property type="match status" value="1"/>
</dbReference>
<organism evidence="14 15">
    <name type="scientific">Rubroshorea leprosula</name>
    <dbReference type="NCBI Taxonomy" id="152421"/>
    <lineage>
        <taxon>Eukaryota</taxon>
        <taxon>Viridiplantae</taxon>
        <taxon>Streptophyta</taxon>
        <taxon>Embryophyta</taxon>
        <taxon>Tracheophyta</taxon>
        <taxon>Spermatophyta</taxon>
        <taxon>Magnoliopsida</taxon>
        <taxon>eudicotyledons</taxon>
        <taxon>Gunneridae</taxon>
        <taxon>Pentapetalae</taxon>
        <taxon>rosids</taxon>
        <taxon>malvids</taxon>
        <taxon>Malvales</taxon>
        <taxon>Dipterocarpaceae</taxon>
        <taxon>Rubroshorea</taxon>
    </lineage>
</organism>
<feature type="signal peptide" evidence="12">
    <location>
        <begin position="1"/>
        <end position="19"/>
    </location>
</feature>
<proteinExistence type="inferred from homology"/>
<reference evidence="14 15" key="1">
    <citation type="journal article" date="2021" name="Commun. Biol.">
        <title>The genome of Shorea leprosula (Dipterocarpaceae) highlights the ecological relevance of drought in aseasonal tropical rainforests.</title>
        <authorList>
            <person name="Ng K.K.S."/>
            <person name="Kobayashi M.J."/>
            <person name="Fawcett J.A."/>
            <person name="Hatakeyama M."/>
            <person name="Paape T."/>
            <person name="Ng C.H."/>
            <person name="Ang C.C."/>
            <person name="Tnah L.H."/>
            <person name="Lee C.T."/>
            <person name="Nishiyama T."/>
            <person name="Sese J."/>
            <person name="O'Brien M.J."/>
            <person name="Copetti D."/>
            <person name="Mohd Noor M.I."/>
            <person name="Ong R.C."/>
            <person name="Putra M."/>
            <person name="Sireger I.Z."/>
            <person name="Indrioko S."/>
            <person name="Kosugi Y."/>
            <person name="Izuno A."/>
            <person name="Isagi Y."/>
            <person name="Lee S.L."/>
            <person name="Shimizu K.K."/>
        </authorList>
    </citation>
    <scope>NUCLEOTIDE SEQUENCE [LARGE SCALE GENOMIC DNA]</scope>
    <source>
        <strain evidence="14">214</strain>
    </source>
</reference>
<evidence type="ECO:0000256" key="6">
    <source>
        <dbReference type="ARBA" id="ARBA00022525"/>
    </source>
</evidence>
<evidence type="ECO:0000256" key="1">
    <source>
        <dbReference type="ARBA" id="ARBA00004191"/>
    </source>
</evidence>
<keyword evidence="8 12" id="KW-0378">Hydrolase</keyword>
<evidence type="ECO:0000256" key="12">
    <source>
        <dbReference type="RuleBase" id="RU000589"/>
    </source>
</evidence>
<evidence type="ECO:0000256" key="5">
    <source>
        <dbReference type="ARBA" id="ARBA00022512"/>
    </source>
</evidence>
<evidence type="ECO:0000313" key="15">
    <source>
        <dbReference type="Proteomes" id="UP001054252"/>
    </source>
</evidence>
<evidence type="ECO:0000256" key="8">
    <source>
        <dbReference type="ARBA" id="ARBA00022801"/>
    </source>
</evidence>
<dbReference type="FunFam" id="2.160.20.10:FF:000008">
    <property type="entry name" value="Pectinesterase"/>
    <property type="match status" value="1"/>
</dbReference>
<evidence type="ECO:0000256" key="7">
    <source>
        <dbReference type="ARBA" id="ARBA00022729"/>
    </source>
</evidence>
<dbReference type="Pfam" id="PF01095">
    <property type="entry name" value="Pectinesterase"/>
    <property type="match status" value="1"/>
</dbReference>
<keyword evidence="6" id="KW-0964">Secreted</keyword>
<dbReference type="GO" id="GO:0030599">
    <property type="term" value="F:pectinesterase activity"/>
    <property type="evidence" value="ECO:0007669"/>
    <property type="project" value="UniProtKB-UniRule"/>
</dbReference>
<accession>A0AAV5K083</accession>
<dbReference type="InterPro" id="IPR012334">
    <property type="entry name" value="Pectin_lyas_fold"/>
</dbReference>
<dbReference type="PROSITE" id="PS00503">
    <property type="entry name" value="PECTINESTERASE_2"/>
    <property type="match status" value="1"/>
</dbReference>
<keyword evidence="5" id="KW-0134">Cell wall</keyword>
<sequence length="383" mass="43065">MGSACFTTFLLGFLVLCCGRKLNIMGYLILVSVLVLAVCAFAENSSENDLYVNGNSSNFITWDDMKVDELRVSVRSGDDYNRTRVIVVDKNGGGDSVTVQGAINMVAEYNTQRVKIFILPGIYREKVIVPKTKPYISLIGNETEASNTMITWNNKASDKDGNGCELGTYKSATVTIESDYFCAFGITFENSVVAVPGGRGWQAVALRISGDKAMFYKVRVLGTQDTLLDELGTHYFFRSYIQGSVDFIFGKGRSRYQECVLHSTANRSGAIAAHHRNSPDDTGFSFVNCTINGTGKIYLGRPWGNYSRAIYSYCYFDDIITPPGWTDWNHPERQKTSVFGEYQCWGRGAETKDRVAWSKQFNYHQVRPYLDMKFINGEEWLRL</sequence>
<comment type="catalytic activity">
    <reaction evidence="10 12">
        <text>[(1-&gt;4)-alpha-D-galacturonosyl methyl ester](n) + n H2O = [(1-&gt;4)-alpha-D-galacturonosyl](n) + n methanol + n H(+)</text>
        <dbReference type="Rhea" id="RHEA:22380"/>
        <dbReference type="Rhea" id="RHEA-COMP:14570"/>
        <dbReference type="Rhea" id="RHEA-COMP:14573"/>
        <dbReference type="ChEBI" id="CHEBI:15377"/>
        <dbReference type="ChEBI" id="CHEBI:15378"/>
        <dbReference type="ChEBI" id="CHEBI:17790"/>
        <dbReference type="ChEBI" id="CHEBI:140522"/>
        <dbReference type="ChEBI" id="CHEBI:140523"/>
        <dbReference type="EC" id="3.1.1.11"/>
    </reaction>
</comment>
<feature type="chain" id="PRO_5043089053" description="Pectinesterase" evidence="12">
    <location>
        <begin position="20"/>
        <end position="383"/>
    </location>
</feature>
<keyword evidence="7 12" id="KW-0732">Signal</keyword>
<comment type="caution">
    <text evidence="14">The sequence shown here is derived from an EMBL/GenBank/DDBJ whole genome shotgun (WGS) entry which is preliminary data.</text>
</comment>
<dbReference type="PANTHER" id="PTHR31321:SF31">
    <property type="entry name" value="PECTINESTERASE QRT1"/>
    <property type="match status" value="1"/>
</dbReference>
<dbReference type="GO" id="GO:0042545">
    <property type="term" value="P:cell wall modification"/>
    <property type="evidence" value="ECO:0007669"/>
    <property type="project" value="UniProtKB-UniRule"/>
</dbReference>
<feature type="domain" description="Pectinesterase catalytic" evidence="13">
    <location>
        <begin position="86"/>
        <end position="377"/>
    </location>
</feature>
<evidence type="ECO:0000256" key="3">
    <source>
        <dbReference type="ARBA" id="ARBA00008891"/>
    </source>
</evidence>
<evidence type="ECO:0000256" key="2">
    <source>
        <dbReference type="ARBA" id="ARBA00005184"/>
    </source>
</evidence>
<dbReference type="Proteomes" id="UP001054252">
    <property type="component" value="Unassembled WGS sequence"/>
</dbReference>
<dbReference type="InterPro" id="IPR000070">
    <property type="entry name" value="Pectinesterase_cat"/>
</dbReference>
<comment type="subcellular location">
    <subcellularLocation>
        <location evidence="1">Secreted</location>
        <location evidence="1">Cell wall</location>
    </subcellularLocation>
</comment>